<evidence type="ECO:0000256" key="1">
    <source>
        <dbReference type="ARBA" id="ARBA00004609"/>
    </source>
</evidence>
<feature type="domain" description="GH16" evidence="6">
    <location>
        <begin position="21"/>
        <end position="280"/>
    </location>
</feature>
<dbReference type="InterPro" id="IPR050546">
    <property type="entry name" value="Glycosyl_Hydrlase_16"/>
</dbReference>
<accession>A0AAD6CJ33</accession>
<proteinExistence type="predicted"/>
<reference evidence="8 9" key="1">
    <citation type="journal article" date="2023" name="IMA Fungus">
        <title>Comparative genomic study of the Penicillium genus elucidates a diverse pangenome and 15 lateral gene transfer events.</title>
        <authorList>
            <person name="Petersen C."/>
            <person name="Sorensen T."/>
            <person name="Nielsen M.R."/>
            <person name="Sondergaard T.E."/>
            <person name="Sorensen J.L."/>
            <person name="Fitzpatrick D.A."/>
            <person name="Frisvad J.C."/>
            <person name="Nielsen K.L."/>
        </authorList>
    </citation>
    <scope>NUCLEOTIDE SEQUENCE [LARGE SCALE GENOMIC DNA]</scope>
    <source>
        <strain evidence="8 9">IBT 35679</strain>
    </source>
</reference>
<organism evidence="8 9">
    <name type="scientific">Penicillium frequentans</name>
    <dbReference type="NCBI Taxonomy" id="3151616"/>
    <lineage>
        <taxon>Eukaryota</taxon>
        <taxon>Fungi</taxon>
        <taxon>Dikarya</taxon>
        <taxon>Ascomycota</taxon>
        <taxon>Pezizomycotina</taxon>
        <taxon>Eurotiomycetes</taxon>
        <taxon>Eurotiomycetidae</taxon>
        <taxon>Eurotiales</taxon>
        <taxon>Aspergillaceae</taxon>
        <taxon>Penicillium</taxon>
    </lineage>
</organism>
<evidence type="ECO:0000256" key="2">
    <source>
        <dbReference type="ARBA" id="ARBA00022475"/>
    </source>
</evidence>
<dbReference type="CDD" id="cd02181">
    <property type="entry name" value="GH16_fungal_Lam16A_glucanase"/>
    <property type="match status" value="1"/>
</dbReference>
<evidence type="ECO:0000256" key="4">
    <source>
        <dbReference type="ARBA" id="ARBA00023288"/>
    </source>
</evidence>
<reference evidence="8" key="2">
    <citation type="submission" date="2023-01" db="EMBL/GenBank/DDBJ databases">
        <authorList>
            <person name="Petersen C."/>
        </authorList>
    </citation>
    <scope>NUCLEOTIDE SEQUENCE</scope>
    <source>
        <strain evidence="8">IBT 35679</strain>
    </source>
</reference>
<sequence>MLECTLLVILMLLARATGADYRLAQRFNPFLEQFDFDTGSDPTNGYVDYVDKKTAIELGLVKLVNGTFHIGVEHKNAALPPGRKSVRLTSKKAYSTGTLVVVDLSHMPGVACGSWPAFWTVGEGWPSGGEIDIIEGANRALYNQMTLHTGNNCTIDSTGFSGNLLTSNCDVDAAGQSRNAGCGIEAGSANSFGSQFNSIGGGIYAMEWTSNGIAIWFFPRYQIPTGFMSRPSHDPDGWGEPLARFQGDCQIAQHFHKQKIKIFDITFCGDLATATWSDSGCQSFSEECESYVAGNPDSFSEEYWGVVSLNVYSTQRSTASTSLTPSSAATCIAHQRRGDAE</sequence>
<keyword evidence="5" id="KW-0732">Signal</keyword>
<name>A0AAD6CJ33_9EURO</name>
<evidence type="ECO:0000313" key="7">
    <source>
        <dbReference type="EMBL" id="KAJ5522846.1"/>
    </source>
</evidence>
<dbReference type="GO" id="GO:0009251">
    <property type="term" value="P:glucan catabolic process"/>
    <property type="evidence" value="ECO:0007669"/>
    <property type="project" value="TreeGrafter"/>
</dbReference>
<evidence type="ECO:0000313" key="8">
    <source>
        <dbReference type="EMBL" id="KAJ5522891.1"/>
    </source>
</evidence>
<protein>
    <submittedName>
        <fullName evidence="8">Endo-1-3(4)-beta-glucanase</fullName>
    </submittedName>
</protein>
<keyword evidence="3" id="KW-0336">GPI-anchor</keyword>
<dbReference type="AlphaFoldDB" id="A0AAD6CJ33"/>
<evidence type="ECO:0000256" key="3">
    <source>
        <dbReference type="ARBA" id="ARBA00022622"/>
    </source>
</evidence>
<keyword evidence="3" id="KW-0325">Glycoprotein</keyword>
<dbReference type="Proteomes" id="UP001220324">
    <property type="component" value="Unassembled WGS sequence"/>
</dbReference>
<keyword evidence="3" id="KW-0472">Membrane</keyword>
<keyword evidence="9" id="KW-1185">Reference proteome</keyword>
<dbReference type="Pfam" id="PF26113">
    <property type="entry name" value="GH16_XgeA"/>
    <property type="match status" value="1"/>
</dbReference>
<dbReference type="Gene3D" id="2.60.120.200">
    <property type="match status" value="1"/>
</dbReference>
<dbReference type="GO" id="GO:0005886">
    <property type="term" value="C:plasma membrane"/>
    <property type="evidence" value="ECO:0007669"/>
    <property type="project" value="UniProtKB-SubCell"/>
</dbReference>
<dbReference type="PANTHER" id="PTHR10963">
    <property type="entry name" value="GLYCOSYL HYDROLASE-RELATED"/>
    <property type="match status" value="1"/>
</dbReference>
<dbReference type="InterPro" id="IPR000757">
    <property type="entry name" value="Beta-glucanase-like"/>
</dbReference>
<keyword evidence="2" id="KW-1003">Cell membrane</keyword>
<dbReference type="EMBL" id="JAQIZZ010000012">
    <property type="protein sequence ID" value="KAJ5522846.1"/>
    <property type="molecule type" value="Genomic_DNA"/>
</dbReference>
<comment type="subcellular location">
    <subcellularLocation>
        <location evidence="1">Cell membrane</location>
        <topology evidence="1">Lipid-anchor</topology>
        <topology evidence="1">GPI-anchor</topology>
    </subcellularLocation>
</comment>
<feature type="chain" id="PRO_5045020729" evidence="5">
    <location>
        <begin position="19"/>
        <end position="341"/>
    </location>
</feature>
<dbReference type="InterPro" id="IPR013320">
    <property type="entry name" value="ConA-like_dom_sf"/>
</dbReference>
<dbReference type="GO" id="GO:0098552">
    <property type="term" value="C:side of membrane"/>
    <property type="evidence" value="ECO:0007669"/>
    <property type="project" value="UniProtKB-KW"/>
</dbReference>
<dbReference type="GO" id="GO:0004553">
    <property type="term" value="F:hydrolase activity, hydrolyzing O-glycosyl compounds"/>
    <property type="evidence" value="ECO:0007669"/>
    <property type="project" value="InterPro"/>
</dbReference>
<evidence type="ECO:0000259" key="6">
    <source>
        <dbReference type="PROSITE" id="PS51762"/>
    </source>
</evidence>
<dbReference type="PANTHER" id="PTHR10963:SF24">
    <property type="entry name" value="GLYCOSIDASE C21B10.07-RELATED"/>
    <property type="match status" value="1"/>
</dbReference>
<dbReference type="EMBL" id="JAQIZZ010000012">
    <property type="protein sequence ID" value="KAJ5522891.1"/>
    <property type="molecule type" value="Genomic_DNA"/>
</dbReference>
<gene>
    <name evidence="7" type="ORF">N7494_013276</name>
    <name evidence="8" type="ORF">N7494_013321</name>
</gene>
<comment type="caution">
    <text evidence="8">The sequence shown here is derived from an EMBL/GenBank/DDBJ whole genome shotgun (WGS) entry which is preliminary data.</text>
</comment>
<evidence type="ECO:0000256" key="5">
    <source>
        <dbReference type="SAM" id="SignalP"/>
    </source>
</evidence>
<dbReference type="PROSITE" id="PS51762">
    <property type="entry name" value="GH16_2"/>
    <property type="match status" value="1"/>
</dbReference>
<dbReference type="SUPFAM" id="SSF49899">
    <property type="entry name" value="Concanavalin A-like lectins/glucanases"/>
    <property type="match status" value="1"/>
</dbReference>
<feature type="signal peptide" evidence="5">
    <location>
        <begin position="1"/>
        <end position="18"/>
    </location>
</feature>
<evidence type="ECO:0000313" key="9">
    <source>
        <dbReference type="Proteomes" id="UP001220324"/>
    </source>
</evidence>
<keyword evidence="4" id="KW-0449">Lipoprotein</keyword>